<dbReference type="InterPro" id="IPR039910">
    <property type="entry name" value="D15-like"/>
</dbReference>
<evidence type="ECO:0000256" key="8">
    <source>
        <dbReference type="NCBIfam" id="TIGR03303"/>
    </source>
</evidence>
<dbReference type="PROSITE" id="PS51779">
    <property type="entry name" value="POTRA"/>
    <property type="match status" value="4"/>
</dbReference>
<reference evidence="11 12" key="2">
    <citation type="journal article" date="2010" name="Stand. Genomic Sci.">
        <title>Complete genome sequence of Desulfohalobium retbaense type strain (HR(100)).</title>
        <authorList>
            <person name="Spring S."/>
            <person name="Nolan M."/>
            <person name="Lapidus A."/>
            <person name="Glavina Del Rio T."/>
            <person name="Copeland A."/>
            <person name="Tice H."/>
            <person name="Cheng J.F."/>
            <person name="Lucas S."/>
            <person name="Land M."/>
            <person name="Chen F."/>
            <person name="Bruce D."/>
            <person name="Goodwin L."/>
            <person name="Pitluck S."/>
            <person name="Ivanova N."/>
            <person name="Mavromatis K."/>
            <person name="Mikhailova N."/>
            <person name="Pati A."/>
            <person name="Chen A."/>
            <person name="Palaniappan K."/>
            <person name="Hauser L."/>
            <person name="Chang Y.J."/>
            <person name="Jeffries C.D."/>
            <person name="Munk C."/>
            <person name="Kiss H."/>
            <person name="Chain P."/>
            <person name="Han C."/>
            <person name="Brettin T."/>
            <person name="Detter J.C."/>
            <person name="Schuler E."/>
            <person name="Goker M."/>
            <person name="Rohde M."/>
            <person name="Bristow J."/>
            <person name="Eisen J.A."/>
            <person name="Markowitz V."/>
            <person name="Hugenholtz P."/>
            <person name="Kyrpides N.C."/>
            <person name="Klenk H.P."/>
        </authorList>
    </citation>
    <scope>NUCLEOTIDE SEQUENCE [LARGE SCALE GENOMIC DNA]</scope>
    <source>
        <strain evidence="11 12">DSM 5692</strain>
    </source>
</reference>
<evidence type="ECO:0000256" key="4">
    <source>
        <dbReference type="ARBA" id="ARBA00022729"/>
    </source>
</evidence>
<evidence type="ECO:0000256" key="6">
    <source>
        <dbReference type="ARBA" id="ARBA00023136"/>
    </source>
</evidence>
<dbReference type="InterPro" id="IPR023707">
    <property type="entry name" value="OM_assembly_BamA"/>
</dbReference>
<proteinExistence type="inferred from homology"/>
<organism evidence="11 12">
    <name type="scientific">Desulfohalobium retbaense (strain ATCC 49708 / DSM 5692 / JCM 16813 / HR100)</name>
    <dbReference type="NCBI Taxonomy" id="485915"/>
    <lineage>
        <taxon>Bacteria</taxon>
        <taxon>Pseudomonadati</taxon>
        <taxon>Thermodesulfobacteriota</taxon>
        <taxon>Desulfovibrionia</taxon>
        <taxon>Desulfovibrionales</taxon>
        <taxon>Desulfohalobiaceae</taxon>
        <taxon>Desulfohalobium</taxon>
    </lineage>
</organism>
<evidence type="ECO:0000256" key="9">
    <source>
        <dbReference type="SAM" id="SignalP"/>
    </source>
</evidence>
<evidence type="ECO:0000313" key="11">
    <source>
        <dbReference type="EMBL" id="ACV69515.1"/>
    </source>
</evidence>
<keyword evidence="3" id="KW-0812">Transmembrane</keyword>
<dbReference type="GO" id="GO:0071709">
    <property type="term" value="P:membrane assembly"/>
    <property type="evidence" value="ECO:0007669"/>
    <property type="project" value="InterPro"/>
</dbReference>
<dbReference type="GO" id="GO:0009279">
    <property type="term" value="C:cell outer membrane"/>
    <property type="evidence" value="ECO:0007669"/>
    <property type="project" value="UniProtKB-UniRule"/>
</dbReference>
<keyword evidence="2" id="KW-1134">Transmembrane beta strand</keyword>
<evidence type="ECO:0000256" key="1">
    <source>
        <dbReference type="ARBA" id="ARBA00004370"/>
    </source>
</evidence>
<protein>
    <recommendedName>
        <fullName evidence="8">Outer membrane protein assembly factor BamA</fullName>
    </recommendedName>
</protein>
<dbReference type="Gene3D" id="2.40.160.50">
    <property type="entry name" value="membrane protein fhac: a member of the omp85/tpsb transporter family"/>
    <property type="match status" value="1"/>
</dbReference>
<dbReference type="PANTHER" id="PTHR12815:SF23">
    <property type="entry name" value="OUTER MEMBRANE PROTEIN ASSEMBLY FACTOR BAMA"/>
    <property type="match status" value="1"/>
</dbReference>
<dbReference type="Pfam" id="PF01103">
    <property type="entry name" value="Omp85"/>
    <property type="match status" value="1"/>
</dbReference>
<reference evidence="12" key="1">
    <citation type="submission" date="2009-09" db="EMBL/GenBank/DDBJ databases">
        <title>The complete chromosome of Desulfohalobium retbaense DSM 5692.</title>
        <authorList>
            <consortium name="US DOE Joint Genome Institute (JGI-PGF)"/>
            <person name="Lucas S."/>
            <person name="Copeland A."/>
            <person name="Lapidus A."/>
            <person name="Glavina del Rio T."/>
            <person name="Dalin E."/>
            <person name="Tice H."/>
            <person name="Bruce D."/>
            <person name="Goodwin L."/>
            <person name="Pitluck S."/>
            <person name="Kyrpides N."/>
            <person name="Mavromatis K."/>
            <person name="Ivanova N."/>
            <person name="Mikhailova N."/>
            <person name="Munk A.C."/>
            <person name="Brettin T."/>
            <person name="Detter J.C."/>
            <person name="Han C."/>
            <person name="Tapia R."/>
            <person name="Larimer F."/>
            <person name="Land M."/>
            <person name="Hauser L."/>
            <person name="Markowitz V."/>
            <person name="Cheng J.-F."/>
            <person name="Hugenholtz P."/>
            <person name="Woyke T."/>
            <person name="Wu D."/>
            <person name="Spring S."/>
            <person name="Klenk H.-P."/>
            <person name="Eisen J.A."/>
        </authorList>
    </citation>
    <scope>NUCLEOTIDE SEQUENCE [LARGE SCALE GENOMIC DNA]</scope>
    <source>
        <strain evidence="12">DSM 5692</strain>
    </source>
</reference>
<evidence type="ECO:0000256" key="2">
    <source>
        <dbReference type="ARBA" id="ARBA00022452"/>
    </source>
</evidence>
<dbReference type="RefSeq" id="WP_015752656.1">
    <property type="nucleotide sequence ID" value="NC_013223.1"/>
</dbReference>
<name>C8X518_DESRD</name>
<dbReference type="EMBL" id="CP001734">
    <property type="protein sequence ID" value="ACV69515.1"/>
    <property type="molecule type" value="Genomic_DNA"/>
</dbReference>
<dbReference type="InterPro" id="IPR000184">
    <property type="entry name" value="Bac_surfAg_D15"/>
</dbReference>
<feature type="domain" description="POTRA" evidence="10">
    <location>
        <begin position="164"/>
        <end position="235"/>
    </location>
</feature>
<dbReference type="InterPro" id="IPR010827">
    <property type="entry name" value="BamA/TamA_POTRA"/>
</dbReference>
<comment type="subcellular location">
    <subcellularLocation>
        <location evidence="1">Membrane</location>
    </subcellularLocation>
</comment>
<feature type="domain" description="POTRA" evidence="10">
    <location>
        <begin position="490"/>
        <end position="563"/>
    </location>
</feature>
<dbReference type="PANTHER" id="PTHR12815">
    <property type="entry name" value="SORTING AND ASSEMBLY MACHINERY SAMM50 PROTEIN FAMILY MEMBER"/>
    <property type="match status" value="1"/>
</dbReference>
<evidence type="ECO:0000256" key="3">
    <source>
        <dbReference type="ARBA" id="ARBA00022692"/>
    </source>
</evidence>
<evidence type="ECO:0000256" key="5">
    <source>
        <dbReference type="ARBA" id="ARBA00022737"/>
    </source>
</evidence>
<evidence type="ECO:0000313" key="12">
    <source>
        <dbReference type="Proteomes" id="UP000001052"/>
    </source>
</evidence>
<dbReference type="PIRSF" id="PIRSF006076">
    <property type="entry name" value="OM_assembly_OMP85"/>
    <property type="match status" value="1"/>
</dbReference>
<keyword evidence="6" id="KW-0472">Membrane</keyword>
<dbReference type="AlphaFoldDB" id="C8X518"/>
<keyword evidence="7" id="KW-0998">Cell outer membrane</keyword>
<dbReference type="Gene3D" id="3.10.20.310">
    <property type="entry name" value="membrane protein fhac"/>
    <property type="match status" value="5"/>
</dbReference>
<gene>
    <name evidence="11" type="ordered locus">Dret_2231</name>
</gene>
<evidence type="ECO:0000259" key="10">
    <source>
        <dbReference type="PROSITE" id="PS51779"/>
    </source>
</evidence>
<keyword evidence="12" id="KW-1185">Reference proteome</keyword>
<dbReference type="Pfam" id="PF07244">
    <property type="entry name" value="POTRA"/>
    <property type="match status" value="5"/>
</dbReference>
<feature type="domain" description="POTRA" evidence="10">
    <location>
        <begin position="236"/>
        <end position="313"/>
    </location>
</feature>
<dbReference type="STRING" id="485915.Dret_2231"/>
<dbReference type="HAMAP" id="MF_01430">
    <property type="entry name" value="OM_assembly_BamA"/>
    <property type="match status" value="1"/>
</dbReference>
<keyword evidence="4 9" id="KW-0732">Signal</keyword>
<accession>C8X518</accession>
<dbReference type="KEGG" id="drt:Dret_2231"/>
<dbReference type="HOGENOM" id="CLU_007664_1_1_7"/>
<dbReference type="InterPro" id="IPR034746">
    <property type="entry name" value="POTRA"/>
</dbReference>
<feature type="signal peptide" evidence="9">
    <location>
        <begin position="1"/>
        <end position="26"/>
    </location>
</feature>
<dbReference type="NCBIfam" id="TIGR03303">
    <property type="entry name" value="OM_YaeT"/>
    <property type="match status" value="1"/>
</dbReference>
<sequence length="892" mass="100882">MRCTLPLICIALLVWALMGAVPPSVAAAQAEDTALVVLPFEINAEQNLDYLGQDLPEMLRGKLRDKGFAVRSQEDTLRLLQQEEVEFLNLERARDLALLGKAQYAIYGSLSQVGTNLSLDARLVEATGLKQPTPFFVVKEGLINLMPAVEELADKVADQILRKEKISEIKVEGNEILDDDVVLMRLRLQEGDTYDPKAINTEVKRLYQLGYFDDVRVEVEETREGKEVVFQVQEKPLIQAIGVKGADAIDKDDILEVMSTKTGAVLNPKVIAEDLKKIREVYRKEGYYQAEVDYELEQTDPRKARLNVLVEEGDKLYIEDIRIKGAKVLDPGDLKDELALSERGLFSWLTGRGVLKEELLDRDAAALEAYYSNRGFMDAKVGQPEVEYTDEGIVITFHVKEGDRYSVAGVDFSGDLLTGKKELAAQTQLDDAAEEKAPFDRSVLREDIQSLTDFYTNYGYAYAEVDVQMDRDRDEDTVRVSYNLRKNQKVYVRRVTIEGNTKTRDNVIRREMRLADGDMFSGAALRRSNVRLQKLDYFEKVDIQTVPTSDRERMDLVVQVKEKSTGMLSAGAGYSSVDSVFLSGQVKERNLFGKGYTASLQGTFSGSRTRYDLDFWNPHLYDSPLGAGTNVYYVTREYDDYDKNSIGGKVKFGYPLGEYTRLFWNYRLEKYTLDEIDEDEVDEDILEREGENWASAVYASIKRDTTNRRLNPSKGTVNTLSVEYAGGLIGGDDDFVKFIYDTSFYQPLPFEHIFHWHAQVGHVMENSDDEVPDFERFYLGGMDDVRGYPGREISPEDDSGDEIGGHTSFFTNFEYLFPLSDELGLMGLVFFDAGDTWAKDESFDGELYKAVGAGVRWYSPLGPLRLEYGYGLDEIDGETSGGHLEFSVGQFF</sequence>
<feature type="domain" description="POTRA" evidence="10">
    <location>
        <begin position="316"/>
        <end position="402"/>
    </location>
</feature>
<keyword evidence="5" id="KW-0677">Repeat</keyword>
<dbReference type="Proteomes" id="UP000001052">
    <property type="component" value="Chromosome"/>
</dbReference>
<feature type="chain" id="PRO_5039955265" description="Outer membrane protein assembly factor BamA" evidence="9">
    <location>
        <begin position="27"/>
        <end position="892"/>
    </location>
</feature>
<dbReference type="eggNOG" id="COG4775">
    <property type="taxonomic scope" value="Bacteria"/>
</dbReference>
<evidence type="ECO:0000256" key="7">
    <source>
        <dbReference type="ARBA" id="ARBA00023237"/>
    </source>
</evidence>